<dbReference type="OrthoDB" id="6513214at2759"/>
<dbReference type="PANTHER" id="PTHR24111:SF0">
    <property type="entry name" value="LEUCINE-RICH REPEAT-CONTAINING PROTEIN"/>
    <property type="match status" value="1"/>
</dbReference>
<protein>
    <submittedName>
        <fullName evidence="2">Protein ovary overexpressed</fullName>
    </submittedName>
</protein>
<name>A0A6M2D0M9_RHIMP</name>
<dbReference type="AlphaFoldDB" id="A0A6M2D0M9"/>
<dbReference type="VEuPathDB" id="VectorBase:LOC119161518"/>
<dbReference type="PANTHER" id="PTHR24111">
    <property type="entry name" value="LEUCINE-RICH REPEAT-CONTAINING PROTEIN 34"/>
    <property type="match status" value="1"/>
</dbReference>
<keyword evidence="1" id="KW-0677">Repeat</keyword>
<reference evidence="2" key="1">
    <citation type="submission" date="2019-09" db="EMBL/GenBank/DDBJ databases">
        <title>Organ-specific transcriptomic study of the physiology of the cattle tick, Rhipicephalus microplus.</title>
        <authorList>
            <person name="Tirloni L."/>
            <person name="Braz G."/>
            <person name="Gandara A.C.P."/>
            <person name="Sabadin G.A."/>
            <person name="da Silva R.M."/>
            <person name="Guizzo M.G."/>
            <person name="Machado J.A."/>
            <person name="Costa E.P."/>
            <person name="Gomes H.F."/>
            <person name="Moraes J."/>
            <person name="Mota M.B.S."/>
            <person name="Mesquita R.D."/>
            <person name="Alvarenga P.H."/>
            <person name="Alves F."/>
            <person name="Seixas A."/>
            <person name="da Fonseca R.N."/>
            <person name="Fogaca A."/>
            <person name="Logullo C."/>
            <person name="Tanaka A."/>
            <person name="Daffre S."/>
            <person name="Termignoni C."/>
            <person name="Vaz I.S.Jr."/>
            <person name="Oliveira P.L."/>
            <person name="Ribeiro J.M."/>
        </authorList>
    </citation>
    <scope>NUCLEOTIDE SEQUENCE</scope>
    <source>
        <strain evidence="2">Porto Alegre</strain>
    </source>
</reference>
<organism evidence="2">
    <name type="scientific">Rhipicephalus microplus</name>
    <name type="common">Cattle tick</name>
    <name type="synonym">Boophilus microplus</name>
    <dbReference type="NCBI Taxonomy" id="6941"/>
    <lineage>
        <taxon>Eukaryota</taxon>
        <taxon>Metazoa</taxon>
        <taxon>Ecdysozoa</taxon>
        <taxon>Arthropoda</taxon>
        <taxon>Chelicerata</taxon>
        <taxon>Arachnida</taxon>
        <taxon>Acari</taxon>
        <taxon>Parasitiformes</taxon>
        <taxon>Ixodida</taxon>
        <taxon>Ixodoidea</taxon>
        <taxon>Ixodidae</taxon>
        <taxon>Rhipicephalinae</taxon>
        <taxon>Rhipicephalus</taxon>
        <taxon>Boophilus</taxon>
    </lineage>
</organism>
<proteinExistence type="predicted"/>
<dbReference type="EMBL" id="GHWJ01006916">
    <property type="protein sequence ID" value="NOV39653.1"/>
    <property type="molecule type" value="Transcribed_RNA"/>
</dbReference>
<dbReference type="Gene3D" id="3.80.10.10">
    <property type="entry name" value="Ribonuclease Inhibitor"/>
    <property type="match status" value="2"/>
</dbReference>
<sequence>MPSSRSSSPCAVEQANKSAEALMDDFAWFLYKEDPDIFQNVHRIKRLLSLADRRFRNGDNLMQSFFNPCTHGIKGDCWALSCHHRLNTVLVSHGIEMIASHENTFALQTLENTDDILTSPHELFSMCICLWLLRTHCCIRKVVINVATVARFCTQLFWRLLSLNVGQLDKVELTGLPTDQSHFRVFRLFENATGLSEIIIAHIALSDKQVKLLCSVLAQNETLNILVLKYASISTMALQVLSRAITKYSRPKSFELREKTLGFEGYEAALARLLDTPVGKLCLEAPCNWVKLLKRLHFNTCLSDLEILDRGASHTSLKDLADALLANSTLKHLTLSVRFPRTDGCTSGQCLKLTQSIDRNQRRRGLRFTSLKFCKDCEPMVKFADAIAQNKSLITLSVEECDLSLVNLFLIFLGLSDNDTMETLHIGHLVMDDEVNRLIFERIAELDLGERVECVYAVRSEWLQAQSSGDYEKMCIRKIRVLYSYDLDGDCFLNSMHRLRETLTALLLQNLPDFCMSCTAAQCLADVFANSNLLHATLVLDADTNIAVTILEGLALSRTIYSVVVGKRWQLSGKVAITFGEMLRKNSSIADLTVWQETRRGFEELKAQLRLGVQRNYAINRVRLLYGSEMKESHDWLLLQMLQNNRIAVSWAADIIRGCSSNAACMYAFNRIKTCDNCWMVLNQVTGCEKEELKLKMAEACKRSEKELFRLPLGVPKAAGETQVTGGTTDALFTLNTYFVEEFKVFVEARKCKNKSSHALQT</sequence>
<accession>A0A6M2D0M9</accession>
<dbReference type="InterPro" id="IPR052201">
    <property type="entry name" value="LRR-containing_regulator"/>
</dbReference>
<dbReference type="InterPro" id="IPR032675">
    <property type="entry name" value="LRR_dom_sf"/>
</dbReference>
<evidence type="ECO:0000313" key="2">
    <source>
        <dbReference type="EMBL" id="NOV39653.1"/>
    </source>
</evidence>
<dbReference type="SUPFAM" id="SSF52047">
    <property type="entry name" value="RNI-like"/>
    <property type="match status" value="1"/>
</dbReference>
<evidence type="ECO:0000256" key="1">
    <source>
        <dbReference type="ARBA" id="ARBA00022737"/>
    </source>
</evidence>